<keyword evidence="3" id="KW-1185">Reference proteome</keyword>
<evidence type="ECO:0000313" key="2">
    <source>
        <dbReference type="EMBL" id="GAA2118454.1"/>
    </source>
</evidence>
<protein>
    <recommendedName>
        <fullName evidence="4">Helix-turn-helix transcriptional regulator</fullName>
    </recommendedName>
</protein>
<sequence length="181" mass="19238">MSLRALSEALSGVGRALSQDAINKIENGAERDTKKQIRRVDVDDLMALAVVLGVNPSALLLPPTADGDVELTAAGMVSARVAWKWADGRGPLDVPEGDDGTAHVDFQRDARPTGLRAWKITTAAGRKAVRDELAEDGIGQPEWDDERGEGVVRLPGGGEIGEPRPIPEKYRQQRPEGGGGA</sequence>
<evidence type="ECO:0000256" key="1">
    <source>
        <dbReference type="SAM" id="MobiDB-lite"/>
    </source>
</evidence>
<gene>
    <name evidence="2" type="ORF">GCM10009802_20110</name>
</gene>
<proteinExistence type="predicted"/>
<evidence type="ECO:0000313" key="3">
    <source>
        <dbReference type="Proteomes" id="UP001500443"/>
    </source>
</evidence>
<dbReference type="Gene3D" id="1.10.260.40">
    <property type="entry name" value="lambda repressor-like DNA-binding domains"/>
    <property type="match status" value="1"/>
</dbReference>
<dbReference type="Proteomes" id="UP001500443">
    <property type="component" value="Unassembled WGS sequence"/>
</dbReference>
<feature type="region of interest" description="Disordered" evidence="1">
    <location>
        <begin position="135"/>
        <end position="181"/>
    </location>
</feature>
<accession>A0ABN2XX90</accession>
<feature type="compositionally biased region" description="Basic and acidic residues" evidence="1">
    <location>
        <begin position="161"/>
        <end position="174"/>
    </location>
</feature>
<dbReference type="InterPro" id="IPR010982">
    <property type="entry name" value="Lambda_DNA-bd_dom_sf"/>
</dbReference>
<name>A0ABN2XX90_9ACTN</name>
<evidence type="ECO:0008006" key="4">
    <source>
        <dbReference type="Google" id="ProtNLM"/>
    </source>
</evidence>
<comment type="caution">
    <text evidence="2">The sequence shown here is derived from an EMBL/GenBank/DDBJ whole genome shotgun (WGS) entry which is preliminary data.</text>
</comment>
<dbReference type="EMBL" id="BAAAPF010000041">
    <property type="protein sequence ID" value="GAA2118454.1"/>
    <property type="molecule type" value="Genomic_DNA"/>
</dbReference>
<organism evidence="2 3">
    <name type="scientific">Streptomyces synnematoformans</name>
    <dbReference type="NCBI Taxonomy" id="415721"/>
    <lineage>
        <taxon>Bacteria</taxon>
        <taxon>Bacillati</taxon>
        <taxon>Actinomycetota</taxon>
        <taxon>Actinomycetes</taxon>
        <taxon>Kitasatosporales</taxon>
        <taxon>Streptomycetaceae</taxon>
        <taxon>Streptomyces</taxon>
    </lineage>
</organism>
<reference evidence="2 3" key="1">
    <citation type="journal article" date="2019" name="Int. J. Syst. Evol. Microbiol.">
        <title>The Global Catalogue of Microorganisms (GCM) 10K type strain sequencing project: providing services to taxonomists for standard genome sequencing and annotation.</title>
        <authorList>
            <consortium name="The Broad Institute Genomics Platform"/>
            <consortium name="The Broad Institute Genome Sequencing Center for Infectious Disease"/>
            <person name="Wu L."/>
            <person name="Ma J."/>
        </authorList>
    </citation>
    <scope>NUCLEOTIDE SEQUENCE [LARGE SCALE GENOMIC DNA]</scope>
    <source>
        <strain evidence="2 3">JCM 15481</strain>
    </source>
</reference>